<dbReference type="SUPFAM" id="SSF52540">
    <property type="entry name" value="P-loop containing nucleoside triphosphate hydrolases"/>
    <property type="match status" value="1"/>
</dbReference>
<dbReference type="GO" id="GO:0000725">
    <property type="term" value="P:recombinational repair"/>
    <property type="evidence" value="ECO:0007669"/>
    <property type="project" value="TreeGrafter"/>
</dbReference>
<dbReference type="AlphaFoldDB" id="A0A382PJX7"/>
<dbReference type="GO" id="GO:0033202">
    <property type="term" value="C:DNA helicase complex"/>
    <property type="evidence" value="ECO:0007669"/>
    <property type="project" value="TreeGrafter"/>
</dbReference>
<dbReference type="GO" id="GO:0043138">
    <property type="term" value="F:3'-5' DNA helicase activity"/>
    <property type="evidence" value="ECO:0007669"/>
    <property type="project" value="TreeGrafter"/>
</dbReference>
<evidence type="ECO:0000256" key="4">
    <source>
        <dbReference type="ARBA" id="ARBA00022840"/>
    </source>
</evidence>
<name>A0A382PJX7_9ZZZZ</name>
<keyword evidence="1" id="KW-0547">Nucleotide-binding</keyword>
<dbReference type="InterPro" id="IPR000212">
    <property type="entry name" value="DNA_helicase_UvrD/REP"/>
</dbReference>
<evidence type="ECO:0000256" key="2">
    <source>
        <dbReference type="ARBA" id="ARBA00022801"/>
    </source>
</evidence>
<gene>
    <name evidence="7" type="ORF">METZ01_LOCUS325934</name>
</gene>
<evidence type="ECO:0000256" key="3">
    <source>
        <dbReference type="ARBA" id="ARBA00022806"/>
    </source>
</evidence>
<dbReference type="Pfam" id="PF13361">
    <property type="entry name" value="UvrD_C"/>
    <property type="match status" value="1"/>
</dbReference>
<evidence type="ECO:0000313" key="7">
    <source>
        <dbReference type="EMBL" id="SVC73080.1"/>
    </source>
</evidence>
<dbReference type="GO" id="GO:0005829">
    <property type="term" value="C:cytosol"/>
    <property type="evidence" value="ECO:0007669"/>
    <property type="project" value="TreeGrafter"/>
</dbReference>
<keyword evidence="4" id="KW-0067">ATP-binding</keyword>
<evidence type="ECO:0000259" key="6">
    <source>
        <dbReference type="Pfam" id="PF13361"/>
    </source>
</evidence>
<feature type="compositionally biased region" description="Basic and acidic residues" evidence="5">
    <location>
        <begin position="194"/>
        <end position="205"/>
    </location>
</feature>
<dbReference type="Gene3D" id="3.40.50.300">
    <property type="entry name" value="P-loop containing nucleotide triphosphate hydrolases"/>
    <property type="match status" value="1"/>
</dbReference>
<dbReference type="EMBL" id="UINC01107588">
    <property type="protein sequence ID" value="SVC73080.1"/>
    <property type="molecule type" value="Genomic_DNA"/>
</dbReference>
<proteinExistence type="predicted"/>
<reference evidence="7" key="1">
    <citation type="submission" date="2018-05" db="EMBL/GenBank/DDBJ databases">
        <authorList>
            <person name="Lanie J.A."/>
            <person name="Ng W.-L."/>
            <person name="Kazmierczak K.M."/>
            <person name="Andrzejewski T.M."/>
            <person name="Davidsen T.M."/>
            <person name="Wayne K.J."/>
            <person name="Tettelin H."/>
            <person name="Glass J.I."/>
            <person name="Rusch D."/>
            <person name="Podicherti R."/>
            <person name="Tsui H.-C.T."/>
            <person name="Winkler M.E."/>
        </authorList>
    </citation>
    <scope>NUCLEOTIDE SEQUENCE</scope>
</reference>
<accession>A0A382PJX7</accession>
<keyword evidence="2" id="KW-0378">Hydrolase</keyword>
<dbReference type="PANTHER" id="PTHR11070:SF2">
    <property type="entry name" value="ATP-DEPENDENT DNA HELICASE SRS2"/>
    <property type="match status" value="1"/>
</dbReference>
<keyword evidence="3" id="KW-0347">Helicase</keyword>
<dbReference type="InterPro" id="IPR014017">
    <property type="entry name" value="DNA_helicase_UvrD-like_C"/>
</dbReference>
<dbReference type="InterPro" id="IPR027417">
    <property type="entry name" value="P-loop_NTPase"/>
</dbReference>
<dbReference type="GO" id="GO:0005524">
    <property type="term" value="F:ATP binding"/>
    <property type="evidence" value="ECO:0007669"/>
    <property type="project" value="UniProtKB-KW"/>
</dbReference>
<dbReference type="PANTHER" id="PTHR11070">
    <property type="entry name" value="UVRD / RECB / PCRA DNA HELICASE FAMILY MEMBER"/>
    <property type="match status" value="1"/>
</dbReference>
<evidence type="ECO:0000256" key="5">
    <source>
        <dbReference type="SAM" id="MobiDB-lite"/>
    </source>
</evidence>
<dbReference type="GO" id="GO:0003677">
    <property type="term" value="F:DNA binding"/>
    <property type="evidence" value="ECO:0007669"/>
    <property type="project" value="InterPro"/>
</dbReference>
<feature type="domain" description="UvrD-like helicase C-terminal" evidence="6">
    <location>
        <begin position="61"/>
        <end position="163"/>
    </location>
</feature>
<dbReference type="GO" id="GO:0016787">
    <property type="term" value="F:hydrolase activity"/>
    <property type="evidence" value="ECO:0007669"/>
    <property type="project" value="UniProtKB-KW"/>
</dbReference>
<dbReference type="Gene3D" id="1.10.486.10">
    <property type="entry name" value="PCRA, domain 4"/>
    <property type="match status" value="1"/>
</dbReference>
<protein>
    <recommendedName>
        <fullName evidence="6">UvrD-like helicase C-terminal domain-containing protein</fullName>
    </recommendedName>
</protein>
<feature type="region of interest" description="Disordered" evidence="5">
    <location>
        <begin position="194"/>
        <end position="215"/>
    </location>
</feature>
<dbReference type="CDD" id="cd18807">
    <property type="entry name" value="SF1_C_UvrD"/>
    <property type="match status" value="1"/>
</dbReference>
<organism evidence="7">
    <name type="scientific">marine metagenome</name>
    <dbReference type="NCBI Taxonomy" id="408172"/>
    <lineage>
        <taxon>unclassified sequences</taxon>
        <taxon>metagenomes</taxon>
        <taxon>ecological metagenomes</taxon>
    </lineage>
</organism>
<evidence type="ECO:0000256" key="1">
    <source>
        <dbReference type="ARBA" id="ARBA00022741"/>
    </source>
</evidence>
<sequence length="215" mass="24767">MDHIRALPEQKRVLSDRSKEGLQVLIQDIRTITAHLRVSDIATAVKHVPVLSVWDTLQRVYTSVEDSLQKLMRIARLETDTTAYLDNLLLSRSYDPIGAVSEHVSLMTLHAAKGLEFPVVFIVGCENELLPLQYPGMGKDREEERRLFYVGMTRAKEQLYFVRVKNRMLFGSTYQTYPSPFLADIEEQLKHYEQKEEKKKTKKDPAPSVQIDLFG</sequence>